<sequence>MYSATDRCNQATSVAAELFDEKFGLSCAPISSTQFIFTAGTIHIRSVARGKSAESKLEAVAKCISALYGMGQTWKCAALSGDALQRLLEDWQAKSAKSAMYAQRARMPSEGIGNSPTSMQSINIQDIHRKDPDVAAQLRRLGWMPPEEARVSLQGFHNPDFETLLTGMNSKNTLGIDINSGTRYDLSMSDGSMADMSWMAQAPGWMSFPSTDGLPKVQRSLFDMVQSSD</sequence>
<dbReference type="InterPro" id="IPR051615">
    <property type="entry name" value="Transcr_Regulatory_Elem"/>
</dbReference>
<keyword evidence="1" id="KW-0479">Metal-binding</keyword>
<dbReference type="PANTHER" id="PTHR31313">
    <property type="entry name" value="TY1 ENHANCER ACTIVATOR"/>
    <property type="match status" value="1"/>
</dbReference>
<keyword evidence="5" id="KW-0804">Transcription</keyword>
<comment type="caution">
    <text evidence="7">The sequence shown here is derived from an EMBL/GenBank/DDBJ whole genome shotgun (WGS) entry which is preliminary data.</text>
</comment>
<dbReference type="EMBL" id="CABFNP030001353">
    <property type="protein sequence ID" value="CAI6100668.1"/>
    <property type="molecule type" value="Genomic_DNA"/>
</dbReference>
<dbReference type="PANTHER" id="PTHR31313:SF81">
    <property type="entry name" value="TY1 ENHANCER ACTIVATOR"/>
    <property type="match status" value="1"/>
</dbReference>
<dbReference type="GO" id="GO:0046872">
    <property type="term" value="F:metal ion binding"/>
    <property type="evidence" value="ECO:0007669"/>
    <property type="project" value="UniProtKB-KW"/>
</dbReference>
<keyword evidence="3" id="KW-0805">Transcription regulation</keyword>
<keyword evidence="4" id="KW-0238">DNA-binding</keyword>
<evidence type="ECO:0000256" key="3">
    <source>
        <dbReference type="ARBA" id="ARBA00023015"/>
    </source>
</evidence>
<keyword evidence="8" id="KW-1185">Reference proteome</keyword>
<name>A0AA35QEM5_9HYPO</name>
<evidence type="ECO:0000256" key="2">
    <source>
        <dbReference type="ARBA" id="ARBA00022833"/>
    </source>
</evidence>
<evidence type="ECO:0000313" key="8">
    <source>
        <dbReference type="Proteomes" id="UP001160390"/>
    </source>
</evidence>
<evidence type="ECO:0000256" key="5">
    <source>
        <dbReference type="ARBA" id="ARBA00023163"/>
    </source>
</evidence>
<keyword evidence="6" id="KW-0539">Nucleus</keyword>
<evidence type="ECO:0000313" key="7">
    <source>
        <dbReference type="EMBL" id="CAI6100668.1"/>
    </source>
</evidence>
<accession>A0AA35QEM5</accession>
<gene>
    <name evidence="7" type="ORF">CCHLO57077_00006704</name>
</gene>
<dbReference type="GO" id="GO:0003677">
    <property type="term" value="F:DNA binding"/>
    <property type="evidence" value="ECO:0007669"/>
    <property type="project" value="UniProtKB-KW"/>
</dbReference>
<keyword evidence="2" id="KW-0862">Zinc</keyword>
<dbReference type="Proteomes" id="UP001160390">
    <property type="component" value="Unassembled WGS sequence"/>
</dbReference>
<evidence type="ECO:0000256" key="1">
    <source>
        <dbReference type="ARBA" id="ARBA00022723"/>
    </source>
</evidence>
<protein>
    <submittedName>
        <fullName evidence="7">Uncharacterized protein</fullName>
    </submittedName>
</protein>
<proteinExistence type="predicted"/>
<reference evidence="7" key="1">
    <citation type="submission" date="2023-01" db="EMBL/GenBank/DDBJ databases">
        <authorList>
            <person name="Piombo E."/>
        </authorList>
    </citation>
    <scope>NUCLEOTIDE SEQUENCE</scope>
</reference>
<evidence type="ECO:0000256" key="6">
    <source>
        <dbReference type="ARBA" id="ARBA00023242"/>
    </source>
</evidence>
<organism evidence="7 8">
    <name type="scientific">Clonostachys chloroleuca</name>
    <dbReference type="NCBI Taxonomy" id="1926264"/>
    <lineage>
        <taxon>Eukaryota</taxon>
        <taxon>Fungi</taxon>
        <taxon>Dikarya</taxon>
        <taxon>Ascomycota</taxon>
        <taxon>Pezizomycotina</taxon>
        <taxon>Sordariomycetes</taxon>
        <taxon>Hypocreomycetidae</taxon>
        <taxon>Hypocreales</taxon>
        <taxon>Bionectriaceae</taxon>
        <taxon>Clonostachys</taxon>
    </lineage>
</organism>
<evidence type="ECO:0000256" key="4">
    <source>
        <dbReference type="ARBA" id="ARBA00023125"/>
    </source>
</evidence>
<dbReference type="AlphaFoldDB" id="A0AA35QEM5"/>